<accession>A0A1A9ZWZ0</accession>
<sequence length="119" mass="13674">MVLSHHHRLRRCHLCNCAHLGVVADNDDVHENLVDNGCDDSNLFADDFDDDDNDPDGRQQCSCDLYLDCHRFRRRQLCHLVLEIRIEIVDSDIIMLLATRGELIVSAFKDELLTKPQSS</sequence>
<dbReference type="AlphaFoldDB" id="A0A1A9ZWZ0"/>
<organism evidence="1 2">
    <name type="scientific">Glossina pallidipes</name>
    <name type="common">Tsetse fly</name>
    <dbReference type="NCBI Taxonomy" id="7398"/>
    <lineage>
        <taxon>Eukaryota</taxon>
        <taxon>Metazoa</taxon>
        <taxon>Ecdysozoa</taxon>
        <taxon>Arthropoda</taxon>
        <taxon>Hexapoda</taxon>
        <taxon>Insecta</taxon>
        <taxon>Pterygota</taxon>
        <taxon>Neoptera</taxon>
        <taxon>Endopterygota</taxon>
        <taxon>Diptera</taxon>
        <taxon>Brachycera</taxon>
        <taxon>Muscomorpha</taxon>
        <taxon>Hippoboscoidea</taxon>
        <taxon>Glossinidae</taxon>
        <taxon>Glossina</taxon>
    </lineage>
</organism>
<name>A0A1A9ZWZ0_GLOPL</name>
<protein>
    <submittedName>
        <fullName evidence="1">Uncharacterized protein</fullName>
    </submittedName>
</protein>
<reference evidence="1" key="2">
    <citation type="submission" date="2020-05" db="UniProtKB">
        <authorList>
            <consortium name="EnsemblMetazoa"/>
        </authorList>
    </citation>
    <scope>IDENTIFICATION</scope>
    <source>
        <strain evidence="1">IAEA</strain>
    </source>
</reference>
<reference evidence="2" key="1">
    <citation type="submission" date="2014-03" db="EMBL/GenBank/DDBJ databases">
        <authorList>
            <person name="Aksoy S."/>
            <person name="Warren W."/>
            <person name="Wilson R.K."/>
        </authorList>
    </citation>
    <scope>NUCLEOTIDE SEQUENCE [LARGE SCALE GENOMIC DNA]</scope>
    <source>
        <strain evidence="2">IAEA</strain>
    </source>
</reference>
<proteinExistence type="predicted"/>
<dbReference type="VEuPathDB" id="VectorBase:GPAI027686"/>
<dbReference type="EnsemblMetazoa" id="GPAI027686-RA">
    <property type="protein sequence ID" value="GPAI027686-PA"/>
    <property type="gene ID" value="GPAI027686"/>
</dbReference>
<keyword evidence="2" id="KW-1185">Reference proteome</keyword>
<dbReference type="Proteomes" id="UP000092445">
    <property type="component" value="Unassembled WGS sequence"/>
</dbReference>
<evidence type="ECO:0000313" key="2">
    <source>
        <dbReference type="Proteomes" id="UP000092445"/>
    </source>
</evidence>
<evidence type="ECO:0000313" key="1">
    <source>
        <dbReference type="EnsemblMetazoa" id="GPAI027686-PA"/>
    </source>
</evidence>